<protein>
    <submittedName>
        <fullName evidence="1">Uncharacterized protein</fullName>
    </submittedName>
</protein>
<dbReference type="AlphaFoldDB" id="A0AAV2KR57"/>
<proteinExistence type="predicted"/>
<organism evidence="1 2">
    <name type="scientific">Knipowitschia caucasica</name>
    <name type="common">Caucasian dwarf goby</name>
    <name type="synonym">Pomatoschistus caucasicus</name>
    <dbReference type="NCBI Taxonomy" id="637954"/>
    <lineage>
        <taxon>Eukaryota</taxon>
        <taxon>Metazoa</taxon>
        <taxon>Chordata</taxon>
        <taxon>Craniata</taxon>
        <taxon>Vertebrata</taxon>
        <taxon>Euteleostomi</taxon>
        <taxon>Actinopterygii</taxon>
        <taxon>Neopterygii</taxon>
        <taxon>Teleostei</taxon>
        <taxon>Neoteleostei</taxon>
        <taxon>Acanthomorphata</taxon>
        <taxon>Gobiaria</taxon>
        <taxon>Gobiiformes</taxon>
        <taxon>Gobioidei</taxon>
        <taxon>Gobiidae</taxon>
        <taxon>Gobiinae</taxon>
        <taxon>Knipowitschia</taxon>
    </lineage>
</organism>
<dbReference type="EMBL" id="OZ035841">
    <property type="protein sequence ID" value="CAL1590554.1"/>
    <property type="molecule type" value="Genomic_DNA"/>
</dbReference>
<dbReference type="Proteomes" id="UP001497482">
    <property type="component" value="Chromosome 19"/>
</dbReference>
<reference evidence="1 2" key="1">
    <citation type="submission" date="2024-04" db="EMBL/GenBank/DDBJ databases">
        <authorList>
            <person name="Waldvogel A.-M."/>
            <person name="Schoenle A."/>
        </authorList>
    </citation>
    <scope>NUCLEOTIDE SEQUENCE [LARGE SCALE GENOMIC DNA]</scope>
</reference>
<evidence type="ECO:0000313" key="2">
    <source>
        <dbReference type="Proteomes" id="UP001497482"/>
    </source>
</evidence>
<accession>A0AAV2KR57</accession>
<evidence type="ECO:0000313" key="1">
    <source>
        <dbReference type="EMBL" id="CAL1590554.1"/>
    </source>
</evidence>
<name>A0AAV2KR57_KNICA</name>
<sequence>MQVFAQRDWFGTGPPLASRLHRCMPQRCTWKHTLSKHINTSSMRLTEHCAINTAPLLQRRLLRTLLKGFDIRHHLLQTKEFL</sequence>
<gene>
    <name evidence="1" type="ORF">KC01_LOCUS20050</name>
</gene>
<keyword evidence="2" id="KW-1185">Reference proteome</keyword>